<evidence type="ECO:0000256" key="1">
    <source>
        <dbReference type="SAM" id="MobiDB-lite"/>
    </source>
</evidence>
<feature type="compositionally biased region" description="Polar residues" evidence="1">
    <location>
        <begin position="1"/>
        <end position="10"/>
    </location>
</feature>
<dbReference type="Proteomes" id="UP001519460">
    <property type="component" value="Unassembled WGS sequence"/>
</dbReference>
<proteinExistence type="predicted"/>
<organism evidence="2 3">
    <name type="scientific">Batillaria attramentaria</name>
    <dbReference type="NCBI Taxonomy" id="370345"/>
    <lineage>
        <taxon>Eukaryota</taxon>
        <taxon>Metazoa</taxon>
        <taxon>Spiralia</taxon>
        <taxon>Lophotrochozoa</taxon>
        <taxon>Mollusca</taxon>
        <taxon>Gastropoda</taxon>
        <taxon>Caenogastropoda</taxon>
        <taxon>Sorbeoconcha</taxon>
        <taxon>Cerithioidea</taxon>
        <taxon>Batillariidae</taxon>
        <taxon>Batillaria</taxon>
    </lineage>
</organism>
<feature type="compositionally biased region" description="Basic and acidic residues" evidence="1">
    <location>
        <begin position="27"/>
        <end position="39"/>
    </location>
</feature>
<evidence type="ECO:0000313" key="3">
    <source>
        <dbReference type="Proteomes" id="UP001519460"/>
    </source>
</evidence>
<gene>
    <name evidence="2" type="ORF">BaRGS_00020073</name>
</gene>
<keyword evidence="3" id="KW-1185">Reference proteome</keyword>
<dbReference type="EMBL" id="JACVVK020000148">
    <property type="protein sequence ID" value="KAK7488620.1"/>
    <property type="molecule type" value="Genomic_DNA"/>
</dbReference>
<dbReference type="AlphaFoldDB" id="A0ABD0KP99"/>
<sequence length="70" mass="7383">MRCRQQSHVNNGAIAGNELDADNGEGSGDRHLAPEEGGREGQVTMAAEFDGRSARGGSPTAPFYRPTRPA</sequence>
<accession>A0ABD0KP99</accession>
<evidence type="ECO:0000313" key="2">
    <source>
        <dbReference type="EMBL" id="KAK7488620.1"/>
    </source>
</evidence>
<name>A0ABD0KP99_9CAEN</name>
<protein>
    <submittedName>
        <fullName evidence="2">Uncharacterized protein</fullName>
    </submittedName>
</protein>
<reference evidence="2 3" key="1">
    <citation type="journal article" date="2023" name="Sci. Data">
        <title>Genome assembly of the Korean intertidal mud-creeper Batillaria attramentaria.</title>
        <authorList>
            <person name="Patra A.K."/>
            <person name="Ho P.T."/>
            <person name="Jun S."/>
            <person name="Lee S.J."/>
            <person name="Kim Y."/>
            <person name="Won Y.J."/>
        </authorList>
    </citation>
    <scope>NUCLEOTIDE SEQUENCE [LARGE SCALE GENOMIC DNA]</scope>
    <source>
        <strain evidence="2">Wonlab-2016</strain>
    </source>
</reference>
<comment type="caution">
    <text evidence="2">The sequence shown here is derived from an EMBL/GenBank/DDBJ whole genome shotgun (WGS) entry which is preliminary data.</text>
</comment>
<feature type="region of interest" description="Disordered" evidence="1">
    <location>
        <begin position="1"/>
        <end position="70"/>
    </location>
</feature>